<dbReference type="EMBL" id="GBXM01051757">
    <property type="protein sequence ID" value="JAH56820.1"/>
    <property type="molecule type" value="Transcribed_RNA"/>
</dbReference>
<dbReference type="AlphaFoldDB" id="A0A0E9TV99"/>
<protein>
    <submittedName>
        <fullName evidence="1">Uncharacterized protein</fullName>
    </submittedName>
</protein>
<evidence type="ECO:0000313" key="1">
    <source>
        <dbReference type="EMBL" id="JAH56820.1"/>
    </source>
</evidence>
<organism evidence="1">
    <name type="scientific">Anguilla anguilla</name>
    <name type="common">European freshwater eel</name>
    <name type="synonym">Muraena anguilla</name>
    <dbReference type="NCBI Taxonomy" id="7936"/>
    <lineage>
        <taxon>Eukaryota</taxon>
        <taxon>Metazoa</taxon>
        <taxon>Chordata</taxon>
        <taxon>Craniata</taxon>
        <taxon>Vertebrata</taxon>
        <taxon>Euteleostomi</taxon>
        <taxon>Actinopterygii</taxon>
        <taxon>Neopterygii</taxon>
        <taxon>Teleostei</taxon>
        <taxon>Anguilliformes</taxon>
        <taxon>Anguillidae</taxon>
        <taxon>Anguilla</taxon>
    </lineage>
</organism>
<proteinExistence type="predicted"/>
<accession>A0A0E9TV99</accession>
<name>A0A0E9TV99_ANGAN</name>
<sequence length="28" mass="3094">MVAASTINYHCSIYGFLTPNVPLGRRVI</sequence>
<reference evidence="1" key="2">
    <citation type="journal article" date="2015" name="Fish Shellfish Immunol.">
        <title>Early steps in the European eel (Anguilla anguilla)-Vibrio vulnificus interaction in the gills: Role of the RtxA13 toxin.</title>
        <authorList>
            <person name="Callol A."/>
            <person name="Pajuelo D."/>
            <person name="Ebbesson L."/>
            <person name="Teles M."/>
            <person name="MacKenzie S."/>
            <person name="Amaro C."/>
        </authorList>
    </citation>
    <scope>NUCLEOTIDE SEQUENCE</scope>
</reference>
<reference evidence="1" key="1">
    <citation type="submission" date="2014-11" db="EMBL/GenBank/DDBJ databases">
        <authorList>
            <person name="Amaro Gonzalez C."/>
        </authorList>
    </citation>
    <scope>NUCLEOTIDE SEQUENCE</scope>
</reference>